<gene>
    <name evidence="2" type="ORF">RZS28_17160</name>
</gene>
<dbReference type="PANTHER" id="PTHR43300">
    <property type="entry name" value="ACETYLTRANSFERASE"/>
    <property type="match status" value="1"/>
</dbReference>
<evidence type="ECO:0000256" key="1">
    <source>
        <dbReference type="ARBA" id="ARBA00007274"/>
    </source>
</evidence>
<dbReference type="InterPro" id="IPR001451">
    <property type="entry name" value="Hexapep"/>
</dbReference>
<dbReference type="InterPro" id="IPR020019">
    <property type="entry name" value="AcTrfase_PglD-like"/>
</dbReference>
<comment type="similarity">
    <text evidence="1">Belongs to the transferase hexapeptide repeat family.</text>
</comment>
<dbReference type="Gene3D" id="2.160.10.10">
    <property type="entry name" value="Hexapeptide repeat proteins"/>
    <property type="match status" value="1"/>
</dbReference>
<evidence type="ECO:0000313" key="2">
    <source>
        <dbReference type="EMBL" id="WOJ89499.1"/>
    </source>
</evidence>
<proteinExistence type="inferred from homology"/>
<dbReference type="CDD" id="cd03360">
    <property type="entry name" value="LbH_AT_putative"/>
    <property type="match status" value="1"/>
</dbReference>
<dbReference type="EMBL" id="CP136862">
    <property type="protein sequence ID" value="WOJ89499.1"/>
    <property type="molecule type" value="Genomic_DNA"/>
</dbReference>
<evidence type="ECO:0000313" key="3">
    <source>
        <dbReference type="Proteomes" id="UP001626536"/>
    </source>
</evidence>
<dbReference type="Proteomes" id="UP001626536">
    <property type="component" value="Chromosome"/>
</dbReference>
<dbReference type="InterPro" id="IPR011004">
    <property type="entry name" value="Trimer_LpxA-like_sf"/>
</dbReference>
<dbReference type="SUPFAM" id="SSF51161">
    <property type="entry name" value="Trimeric LpxA-like enzymes"/>
    <property type="match status" value="1"/>
</dbReference>
<keyword evidence="3" id="KW-1185">Reference proteome</keyword>
<dbReference type="RefSeq" id="WP_407338944.1">
    <property type="nucleotide sequence ID" value="NZ_CP136862.1"/>
</dbReference>
<accession>A0ABZ0HQD4</accession>
<dbReference type="PANTHER" id="PTHR43300:SF4">
    <property type="entry name" value="ACYL-[ACYL-CARRIER-PROTEIN]--UDP-N-ACETYLGLUCOSAMINE O-ACYLTRANSFERASE"/>
    <property type="match status" value="1"/>
</dbReference>
<organism evidence="2 3">
    <name type="scientific">Methylocapsa polymorpha</name>
    <dbReference type="NCBI Taxonomy" id="3080828"/>
    <lineage>
        <taxon>Bacteria</taxon>
        <taxon>Pseudomonadati</taxon>
        <taxon>Pseudomonadota</taxon>
        <taxon>Alphaproteobacteria</taxon>
        <taxon>Hyphomicrobiales</taxon>
        <taxon>Beijerinckiaceae</taxon>
        <taxon>Methylocapsa</taxon>
    </lineage>
</organism>
<dbReference type="Pfam" id="PF00132">
    <property type="entry name" value="Hexapep"/>
    <property type="match status" value="2"/>
</dbReference>
<sequence length="222" mass="24152">MADIVVFGAGQIAEVAKVYIDMHSTHRIVGFTVDAAYKTADSLHGCPLVAWDRLEERFPPGSVELLGPLSYRRLNELRRDRHLEGKRRGYAFASFIHPASHIYTSNIGENCFILENNVIQPFVRIGHGAMIWSSNHIGHHAVIGDYCFLSSHVGLGSGVKLGERCFLGGKVGIETGVEIGAGCFLGGGAVVKKNLPDESVVPGPNDAVAPYKASRIKRLVFR</sequence>
<dbReference type="InterPro" id="IPR050179">
    <property type="entry name" value="Trans_hexapeptide_repeat"/>
</dbReference>
<name>A0ABZ0HQD4_9HYPH</name>
<protein>
    <submittedName>
        <fullName evidence="2">Acetyltransferase</fullName>
    </submittedName>
</protein>
<reference evidence="2 3" key="1">
    <citation type="submission" date="2023-10" db="EMBL/GenBank/DDBJ databases">
        <title>Novel methanotroph of the genus Methylocapsa from a subarctic wetland.</title>
        <authorList>
            <person name="Belova S.E."/>
            <person name="Oshkin I.Y."/>
            <person name="Miroshnikov K."/>
            <person name="Dedysh S.N."/>
        </authorList>
    </citation>
    <scope>NUCLEOTIDE SEQUENCE [LARGE SCALE GENOMIC DNA]</scope>
    <source>
        <strain evidence="2 3">RX1</strain>
    </source>
</reference>